<evidence type="ECO:0000256" key="16">
    <source>
        <dbReference type="SAM" id="MobiDB-lite"/>
    </source>
</evidence>
<name>Q5J1Q3_AMBME</name>
<dbReference type="InterPro" id="IPR014001">
    <property type="entry name" value="Helicase_ATP-bd"/>
</dbReference>
<dbReference type="SMART" id="SM00490">
    <property type="entry name" value="HELICc"/>
    <property type="match status" value="1"/>
</dbReference>
<proteinExistence type="evidence at transcript level"/>
<keyword evidence="10" id="KW-0469">Meiosis</keyword>
<feature type="compositionally biased region" description="Gly residues" evidence="16">
    <location>
        <begin position="166"/>
        <end position="175"/>
    </location>
</feature>
<dbReference type="EC" id="3.6.4.13" evidence="3"/>
<feature type="region of interest" description="Disordered" evidence="16">
    <location>
        <begin position="1"/>
        <end position="260"/>
    </location>
</feature>
<dbReference type="SMART" id="SM00487">
    <property type="entry name" value="DEXDc"/>
    <property type="match status" value="1"/>
</dbReference>
<keyword evidence="7 15" id="KW-0347">Helicase</keyword>
<feature type="compositionally biased region" description="Low complexity" evidence="16">
    <location>
        <begin position="126"/>
        <end position="141"/>
    </location>
</feature>
<comment type="catalytic activity">
    <reaction evidence="11">
        <text>ATP + H2O = ADP + phosphate + H(+)</text>
        <dbReference type="Rhea" id="RHEA:13065"/>
        <dbReference type="ChEBI" id="CHEBI:15377"/>
        <dbReference type="ChEBI" id="CHEBI:15378"/>
        <dbReference type="ChEBI" id="CHEBI:30616"/>
        <dbReference type="ChEBI" id="CHEBI:43474"/>
        <dbReference type="ChEBI" id="CHEBI:456216"/>
        <dbReference type="EC" id="3.6.4.13"/>
    </reaction>
</comment>
<dbReference type="GO" id="GO:0016787">
    <property type="term" value="F:hydrolase activity"/>
    <property type="evidence" value="ECO:0007669"/>
    <property type="project" value="UniProtKB-KW"/>
</dbReference>
<dbReference type="GO" id="GO:0005524">
    <property type="term" value="F:ATP binding"/>
    <property type="evidence" value="ECO:0007669"/>
    <property type="project" value="UniProtKB-KW"/>
</dbReference>
<evidence type="ECO:0000256" key="13">
    <source>
        <dbReference type="ARBA" id="ARBA00081176"/>
    </source>
</evidence>
<dbReference type="Gene3D" id="3.40.50.300">
    <property type="entry name" value="P-loop containing nucleotide triphosphate hydrolases"/>
    <property type="match status" value="2"/>
</dbReference>
<reference evidence="20" key="1">
    <citation type="submission" date="2004-02" db="EMBL/GenBank/DDBJ databases">
        <title>Gene Expression in the Axolotl Germ Line.</title>
        <authorList>
            <person name="Bachvarova R.F."/>
            <person name="Masi T."/>
            <person name="Drum M."/>
            <person name="Parker N."/>
            <person name="Johnson A.D."/>
        </authorList>
    </citation>
    <scope>NUCLEOTIDE SEQUENCE</scope>
</reference>
<evidence type="ECO:0000313" key="20">
    <source>
        <dbReference type="EMBL" id="AAT09162.1"/>
    </source>
</evidence>
<evidence type="ECO:0000256" key="2">
    <source>
        <dbReference type="ARBA" id="ARBA00010132"/>
    </source>
</evidence>
<feature type="compositionally biased region" description="Polar residues" evidence="16">
    <location>
        <begin position="9"/>
        <end position="19"/>
    </location>
</feature>
<dbReference type="InterPro" id="IPR027417">
    <property type="entry name" value="P-loop_NTPase"/>
</dbReference>
<dbReference type="GO" id="GO:0005737">
    <property type="term" value="C:cytoplasm"/>
    <property type="evidence" value="ECO:0007669"/>
    <property type="project" value="UniProtKB-SubCell"/>
</dbReference>
<dbReference type="CDD" id="cd18787">
    <property type="entry name" value="SF2_C_DEAD"/>
    <property type="match status" value="1"/>
</dbReference>
<feature type="compositionally biased region" description="Basic and acidic residues" evidence="16">
    <location>
        <begin position="235"/>
        <end position="247"/>
    </location>
</feature>
<keyword evidence="9" id="KW-0221">Differentiation</keyword>
<evidence type="ECO:0000259" key="18">
    <source>
        <dbReference type="PROSITE" id="PS51194"/>
    </source>
</evidence>
<dbReference type="InterPro" id="IPR011545">
    <property type="entry name" value="DEAD/DEAH_box_helicase_dom"/>
</dbReference>
<comment type="similarity">
    <text evidence="2">Belongs to the DEAD box helicase family. DDX4/VASA subfamily.</text>
</comment>
<evidence type="ECO:0000256" key="11">
    <source>
        <dbReference type="ARBA" id="ARBA00047984"/>
    </source>
</evidence>
<evidence type="ECO:0000256" key="8">
    <source>
        <dbReference type="ARBA" id="ARBA00022840"/>
    </source>
</evidence>
<feature type="compositionally biased region" description="Gly residues" evidence="16">
    <location>
        <begin position="92"/>
        <end position="103"/>
    </location>
</feature>
<feature type="domain" description="Helicase C-terminal" evidence="18">
    <location>
        <begin position="535"/>
        <end position="680"/>
    </location>
</feature>
<evidence type="ECO:0000256" key="1">
    <source>
        <dbReference type="ARBA" id="ARBA00004496"/>
    </source>
</evidence>
<keyword evidence="6 15" id="KW-0378">Hydrolase</keyword>
<dbReference type="PROSITE" id="PS00039">
    <property type="entry name" value="DEAD_ATP_HELICASE"/>
    <property type="match status" value="1"/>
</dbReference>
<evidence type="ECO:0000256" key="4">
    <source>
        <dbReference type="ARBA" id="ARBA00022490"/>
    </source>
</evidence>
<feature type="short sequence motif" description="Q motif" evidence="14">
    <location>
        <begin position="294"/>
        <end position="322"/>
    </location>
</feature>
<feature type="domain" description="DEAD-box RNA helicase Q" evidence="19">
    <location>
        <begin position="294"/>
        <end position="322"/>
    </location>
</feature>
<evidence type="ECO:0000256" key="14">
    <source>
        <dbReference type="PROSITE-ProRule" id="PRU00552"/>
    </source>
</evidence>
<feature type="domain" description="Helicase ATP-binding" evidence="17">
    <location>
        <begin position="325"/>
        <end position="507"/>
    </location>
</feature>
<dbReference type="FunFam" id="3.40.50.300:FF:000397">
    <property type="entry name" value="Probable ATP-dependent RNA helicase DDX4"/>
    <property type="match status" value="1"/>
</dbReference>
<dbReference type="SUPFAM" id="SSF52540">
    <property type="entry name" value="P-loop containing nucleoside triphosphate hydrolases"/>
    <property type="match status" value="1"/>
</dbReference>
<feature type="compositionally biased region" description="Gly residues" evidence="16">
    <location>
        <begin position="208"/>
        <end position="219"/>
    </location>
</feature>
<evidence type="ECO:0000256" key="5">
    <source>
        <dbReference type="ARBA" id="ARBA00022741"/>
    </source>
</evidence>
<evidence type="ECO:0000259" key="17">
    <source>
        <dbReference type="PROSITE" id="PS51192"/>
    </source>
</evidence>
<feature type="compositionally biased region" description="Basic and acidic residues" evidence="16">
    <location>
        <begin position="153"/>
        <end position="164"/>
    </location>
</feature>
<evidence type="ECO:0000256" key="12">
    <source>
        <dbReference type="ARBA" id="ARBA00070841"/>
    </source>
</evidence>
<comment type="subcellular location">
    <subcellularLocation>
        <location evidence="1">Cytoplasm</location>
    </subcellularLocation>
</comment>
<dbReference type="PANTHER" id="PTHR47958">
    <property type="entry name" value="ATP-DEPENDENT RNA HELICASE DBP3"/>
    <property type="match status" value="1"/>
</dbReference>
<dbReference type="CDD" id="cd18052">
    <property type="entry name" value="DEADc_DDX4"/>
    <property type="match status" value="1"/>
</dbReference>
<dbReference type="Pfam" id="PF00271">
    <property type="entry name" value="Helicase_C"/>
    <property type="match status" value="1"/>
</dbReference>
<dbReference type="InterPro" id="IPR000629">
    <property type="entry name" value="RNA-helicase_DEAD-box_CS"/>
</dbReference>
<dbReference type="PROSITE" id="PS51195">
    <property type="entry name" value="Q_MOTIF"/>
    <property type="match status" value="1"/>
</dbReference>
<dbReference type="AlphaFoldDB" id="Q5J1Q3"/>
<dbReference type="PROSITE" id="PS51192">
    <property type="entry name" value="HELICASE_ATP_BIND_1"/>
    <property type="match status" value="1"/>
</dbReference>
<evidence type="ECO:0000256" key="6">
    <source>
        <dbReference type="ARBA" id="ARBA00022801"/>
    </source>
</evidence>
<evidence type="ECO:0000256" key="3">
    <source>
        <dbReference type="ARBA" id="ARBA00012552"/>
    </source>
</evidence>
<sequence length="724" mass="79319">MADEDWDSELTTGTSSFVPSFSKLETEKAFNFNQNSGLKGSSEFGERNTWVPRNRNSKNEVGHDEWNKNDAPGQRGFGAGRGVGFQRDNQPDGGGSGFFGRGGFKNRNETAGSDSGKGENGPERNGSFSRRGGFRGASVAGDSGDQSAGRGFGHSEDSFGERRGRFTGGRGTRGGFGRKDENDEQRSSDDFGSKGGFDNQTSFEGRGRGGGFGGRGGYKGRNEDVGSEAGQGPWKSDEGRENDDKPAARVTYVPPPPPDTEDGIFAHYQTGINFDKYDDILTNVTGPKPPPAILTFEEANLPETLYNNISKAGYTKLTPVQKYSIPIVLARRDLMACAQTGSGKTAAFLLPILAHLMQDGIPPPTSELQEPEVIIVAPTRELINQIFLDARKFAYRTCIKPVVVYGGTQTIHSLRQIYQGCNILCATPGRLIDIIRREKIGLTKLRYLVLDEADRMLDMGFGPDMKTLVTSPGMPTKEERQTLMFSATFPENIQSLAREFLKPDYLFVTVGQVGGACADVQQKILEVDQYEKKDKLVEILQGLGKERTMVFVGTKKMADYLTTLLCQENISATSIHGDRLQREREEALADFRFGKCHVLVATNVAARGLDIENVQHVINYDLSDNIEEYVHRIGRTGRCGNVGKAISFFHSNQNRDLAPSLLKVLSDAQQEVPTWLEEMAYSIHGSSSRASTFASVDSRRDTSFNTGGYAQSSAFAADEDASWD</sequence>
<accession>Q5J1Q3</accession>
<evidence type="ECO:0000256" key="7">
    <source>
        <dbReference type="ARBA" id="ARBA00022806"/>
    </source>
</evidence>
<dbReference type="PROSITE" id="PS51194">
    <property type="entry name" value="HELICASE_CTER"/>
    <property type="match status" value="1"/>
</dbReference>
<protein>
    <recommendedName>
        <fullName evidence="12">Probable ATP-dependent RNA helicase DDX4</fullName>
        <ecNumber evidence="3">3.6.4.13</ecNumber>
    </recommendedName>
    <alternativeName>
        <fullName evidence="13">DEAD box protein 4</fullName>
    </alternativeName>
</protein>
<feature type="compositionally biased region" description="Basic and acidic residues" evidence="16">
    <location>
        <begin position="177"/>
        <end position="192"/>
    </location>
</feature>
<keyword evidence="4" id="KW-0963">Cytoplasm</keyword>
<feature type="compositionally biased region" description="Basic and acidic residues" evidence="16">
    <location>
        <begin position="57"/>
        <end position="68"/>
    </location>
</feature>
<dbReference type="GO" id="GO:0051321">
    <property type="term" value="P:meiotic cell cycle"/>
    <property type="evidence" value="ECO:0007669"/>
    <property type="project" value="UniProtKB-KW"/>
</dbReference>
<dbReference type="InterPro" id="IPR014014">
    <property type="entry name" value="RNA_helicase_DEAD_Q_motif"/>
</dbReference>
<dbReference type="FunFam" id="3.40.50.300:FF:000008">
    <property type="entry name" value="ATP-dependent RNA helicase RhlB"/>
    <property type="match status" value="1"/>
</dbReference>
<keyword evidence="8 15" id="KW-0067">ATP-binding</keyword>
<dbReference type="InterPro" id="IPR001650">
    <property type="entry name" value="Helicase_C-like"/>
</dbReference>
<dbReference type="GO" id="GO:0003676">
    <property type="term" value="F:nucleic acid binding"/>
    <property type="evidence" value="ECO:0007669"/>
    <property type="project" value="InterPro"/>
</dbReference>
<keyword evidence="9" id="KW-0744">Spermatogenesis</keyword>
<organism evidence="20">
    <name type="scientific">Ambystoma mexicanum</name>
    <name type="common">Axolotl</name>
    <dbReference type="NCBI Taxonomy" id="8296"/>
    <lineage>
        <taxon>Eukaryota</taxon>
        <taxon>Metazoa</taxon>
        <taxon>Chordata</taxon>
        <taxon>Craniata</taxon>
        <taxon>Vertebrata</taxon>
        <taxon>Euteleostomi</taxon>
        <taxon>Amphibia</taxon>
        <taxon>Batrachia</taxon>
        <taxon>Caudata</taxon>
        <taxon>Salamandroidea</taxon>
        <taxon>Ambystomatidae</taxon>
        <taxon>Ambystoma</taxon>
    </lineage>
</organism>
<dbReference type="Pfam" id="PF00270">
    <property type="entry name" value="DEAD"/>
    <property type="match status" value="1"/>
</dbReference>
<keyword evidence="5 15" id="KW-0547">Nucleotide-binding</keyword>
<dbReference type="GO" id="GO:0007283">
    <property type="term" value="P:spermatogenesis"/>
    <property type="evidence" value="ECO:0007669"/>
    <property type="project" value="UniProtKB-KW"/>
</dbReference>
<evidence type="ECO:0000256" key="9">
    <source>
        <dbReference type="ARBA" id="ARBA00022871"/>
    </source>
</evidence>
<evidence type="ECO:0000256" key="15">
    <source>
        <dbReference type="RuleBase" id="RU000492"/>
    </source>
</evidence>
<evidence type="ECO:0000256" key="10">
    <source>
        <dbReference type="ARBA" id="ARBA00023254"/>
    </source>
</evidence>
<dbReference type="EMBL" id="AY542375">
    <property type="protein sequence ID" value="AAT09162.1"/>
    <property type="molecule type" value="mRNA"/>
</dbReference>
<dbReference type="GO" id="GO:0003724">
    <property type="term" value="F:RNA helicase activity"/>
    <property type="evidence" value="ECO:0007669"/>
    <property type="project" value="UniProtKB-EC"/>
</dbReference>
<evidence type="ECO:0000259" key="19">
    <source>
        <dbReference type="PROSITE" id="PS51195"/>
    </source>
</evidence>